<dbReference type="EMBL" id="BART01025643">
    <property type="protein sequence ID" value="GAH03259.1"/>
    <property type="molecule type" value="Genomic_DNA"/>
</dbReference>
<comment type="caution">
    <text evidence="1">The sequence shown here is derived from an EMBL/GenBank/DDBJ whole genome shotgun (WGS) entry which is preliminary data.</text>
</comment>
<evidence type="ECO:0000313" key="1">
    <source>
        <dbReference type="EMBL" id="GAH03259.1"/>
    </source>
</evidence>
<sequence>MTESKNIINYELEQSLFEALKENLKEETKQESVQIPFIKKESGRIERKRLLKRWKNSEG</sequence>
<dbReference type="AlphaFoldDB" id="X1DDW3"/>
<gene>
    <name evidence="1" type="ORF">S01H4_45982</name>
</gene>
<reference evidence="1" key="1">
    <citation type="journal article" date="2014" name="Front. Microbiol.">
        <title>High frequency of phylogenetically diverse reductive dehalogenase-homologous genes in deep subseafloor sedimentary metagenomes.</title>
        <authorList>
            <person name="Kawai M."/>
            <person name="Futagami T."/>
            <person name="Toyoda A."/>
            <person name="Takaki Y."/>
            <person name="Nishi S."/>
            <person name="Hori S."/>
            <person name="Arai W."/>
            <person name="Tsubouchi T."/>
            <person name="Morono Y."/>
            <person name="Uchiyama I."/>
            <person name="Ito T."/>
            <person name="Fujiyama A."/>
            <person name="Inagaki F."/>
            <person name="Takami H."/>
        </authorList>
    </citation>
    <scope>NUCLEOTIDE SEQUENCE</scope>
    <source>
        <strain evidence="1">Expedition CK06-06</strain>
    </source>
</reference>
<name>X1DDW3_9ZZZZ</name>
<protein>
    <submittedName>
        <fullName evidence="1">Uncharacterized protein</fullName>
    </submittedName>
</protein>
<accession>X1DDW3</accession>
<feature type="non-terminal residue" evidence="1">
    <location>
        <position position="59"/>
    </location>
</feature>
<proteinExistence type="predicted"/>
<organism evidence="1">
    <name type="scientific">marine sediment metagenome</name>
    <dbReference type="NCBI Taxonomy" id="412755"/>
    <lineage>
        <taxon>unclassified sequences</taxon>
        <taxon>metagenomes</taxon>
        <taxon>ecological metagenomes</taxon>
    </lineage>
</organism>